<dbReference type="HOGENOM" id="CLU_2771348_0_0_3"/>
<name>F4XSP2_9CYAN</name>
<dbReference type="EMBL" id="GL890924">
    <property type="protein sequence ID" value="EGJ32367.1"/>
    <property type="molecule type" value="Genomic_DNA"/>
</dbReference>
<proteinExistence type="predicted"/>
<protein>
    <submittedName>
        <fullName evidence="1">Uncharacterized protein</fullName>
    </submittedName>
</protein>
<dbReference type="RefSeq" id="WP_008184911.1">
    <property type="nucleotide sequence ID" value="NZ_GL890924.1"/>
</dbReference>
<dbReference type="AlphaFoldDB" id="F4XSP2"/>
<reference evidence="2" key="1">
    <citation type="journal article" date="2011" name="Proc. Natl. Acad. Sci. U.S.A.">
        <title>Genomic insights into the physiology and ecology of the marine filamentous cyanobacterium Lyngbya majuscula.</title>
        <authorList>
            <person name="Jones A.C."/>
            <person name="Monroe E.A."/>
            <person name="Podell S."/>
            <person name="Hess W.R."/>
            <person name="Klages S."/>
            <person name="Esquenazi E."/>
            <person name="Niessen S."/>
            <person name="Hoover H."/>
            <person name="Rothmann M."/>
            <person name="Lasken R.S."/>
            <person name="Yates J.R.III."/>
            <person name="Reinhardt R."/>
            <person name="Kube M."/>
            <person name="Burkart M.D."/>
            <person name="Allen E.E."/>
            <person name="Dorrestein P.C."/>
            <person name="Gerwick W.H."/>
            <person name="Gerwick L."/>
        </authorList>
    </citation>
    <scope>NUCLEOTIDE SEQUENCE [LARGE SCALE GENOMIC DNA]</scope>
    <source>
        <strain evidence="2">3L</strain>
    </source>
</reference>
<sequence length="69" mass="7881">MNRSRVGILPARKYIETGKMPVPRKMPIPQVRPVANLIRQGQAHLSKMPIPQVRPKGDLLAHWKARTYS</sequence>
<evidence type="ECO:0000313" key="1">
    <source>
        <dbReference type="EMBL" id="EGJ32367.1"/>
    </source>
</evidence>
<organism evidence="1 2">
    <name type="scientific">Moorena producens 3L</name>
    <dbReference type="NCBI Taxonomy" id="489825"/>
    <lineage>
        <taxon>Bacteria</taxon>
        <taxon>Bacillati</taxon>
        <taxon>Cyanobacteriota</taxon>
        <taxon>Cyanophyceae</taxon>
        <taxon>Coleofasciculales</taxon>
        <taxon>Coleofasciculaceae</taxon>
        <taxon>Moorena</taxon>
    </lineage>
</organism>
<accession>F4XSP2</accession>
<keyword evidence="2" id="KW-1185">Reference proteome</keyword>
<gene>
    <name evidence="1" type="ORF">LYNGBM3L_19490</name>
</gene>
<dbReference type="Proteomes" id="UP000003959">
    <property type="component" value="Unassembled WGS sequence"/>
</dbReference>
<evidence type="ECO:0000313" key="2">
    <source>
        <dbReference type="Proteomes" id="UP000003959"/>
    </source>
</evidence>